<dbReference type="EMBL" id="JAEUBG010005612">
    <property type="protein sequence ID" value="KAH3673608.1"/>
    <property type="molecule type" value="Genomic_DNA"/>
</dbReference>
<evidence type="ECO:0000313" key="1">
    <source>
        <dbReference type="EMBL" id="KAH3673608.1"/>
    </source>
</evidence>
<name>A0A9P8TBP8_WICPI</name>
<organism evidence="1 2">
    <name type="scientific">Wickerhamomyces pijperi</name>
    <name type="common">Yeast</name>
    <name type="synonym">Pichia pijperi</name>
    <dbReference type="NCBI Taxonomy" id="599730"/>
    <lineage>
        <taxon>Eukaryota</taxon>
        <taxon>Fungi</taxon>
        <taxon>Dikarya</taxon>
        <taxon>Ascomycota</taxon>
        <taxon>Saccharomycotina</taxon>
        <taxon>Saccharomycetes</taxon>
        <taxon>Phaffomycetales</taxon>
        <taxon>Wickerhamomycetaceae</taxon>
        <taxon>Wickerhamomyces</taxon>
    </lineage>
</organism>
<accession>A0A9P8TBP8</accession>
<gene>
    <name evidence="1" type="ORF">WICPIJ_009725</name>
</gene>
<protein>
    <submittedName>
        <fullName evidence="1">Uncharacterized protein</fullName>
    </submittedName>
</protein>
<comment type="caution">
    <text evidence="1">The sequence shown here is derived from an EMBL/GenBank/DDBJ whole genome shotgun (WGS) entry which is preliminary data.</text>
</comment>
<keyword evidence="2" id="KW-1185">Reference proteome</keyword>
<dbReference type="Proteomes" id="UP000774326">
    <property type="component" value="Unassembled WGS sequence"/>
</dbReference>
<dbReference type="AlphaFoldDB" id="A0A9P8TBP8"/>
<proteinExistence type="predicted"/>
<reference evidence="1" key="2">
    <citation type="submission" date="2021-01" db="EMBL/GenBank/DDBJ databases">
        <authorList>
            <person name="Schikora-Tamarit M.A."/>
        </authorList>
    </citation>
    <scope>NUCLEOTIDE SEQUENCE</scope>
    <source>
        <strain evidence="1">CBS2887</strain>
    </source>
</reference>
<reference evidence="1" key="1">
    <citation type="journal article" date="2021" name="Open Biol.">
        <title>Shared evolutionary footprints suggest mitochondrial oxidative damage underlies multiple complex I losses in fungi.</title>
        <authorList>
            <person name="Schikora-Tamarit M.A."/>
            <person name="Marcet-Houben M."/>
            <person name="Nosek J."/>
            <person name="Gabaldon T."/>
        </authorList>
    </citation>
    <scope>NUCLEOTIDE SEQUENCE</scope>
    <source>
        <strain evidence="1">CBS2887</strain>
    </source>
</reference>
<sequence length="79" mass="8620">MFTSALLRSALSVFSTAARQTAARQTVKVQVPTSTVSQYSKILFTRFASVTQWGLLLGTVMFWPQGVAEIVKIIGVNNV</sequence>
<evidence type="ECO:0000313" key="2">
    <source>
        <dbReference type="Proteomes" id="UP000774326"/>
    </source>
</evidence>